<dbReference type="PANTHER" id="PTHR23342">
    <property type="entry name" value="N-ACETYLGLUTAMATE SYNTHASE"/>
    <property type="match status" value="1"/>
</dbReference>
<dbReference type="InterPro" id="IPR036393">
    <property type="entry name" value="AceGlu_kinase-like_sf"/>
</dbReference>
<dbReference type="GO" id="GO:0003991">
    <property type="term" value="F:acetylglutamate kinase activity"/>
    <property type="evidence" value="ECO:0007669"/>
    <property type="project" value="UniProtKB-EC"/>
</dbReference>
<dbReference type="EMBL" id="FPBV01000020">
    <property type="protein sequence ID" value="SFV01859.1"/>
    <property type="molecule type" value="Genomic_DNA"/>
</dbReference>
<proteinExistence type="predicted"/>
<dbReference type="InterPro" id="IPR001057">
    <property type="entry name" value="Glu/AcGlu_kinase"/>
</dbReference>
<dbReference type="GO" id="GO:0005737">
    <property type="term" value="C:cytoplasm"/>
    <property type="evidence" value="ECO:0007669"/>
    <property type="project" value="InterPro"/>
</dbReference>
<dbReference type="Gene3D" id="3.40.1160.10">
    <property type="entry name" value="Acetylglutamate kinase-like"/>
    <property type="match status" value="1"/>
</dbReference>
<dbReference type="PIRSF" id="PIRSF000728">
    <property type="entry name" value="NAGK"/>
    <property type="match status" value="1"/>
</dbReference>
<keyword evidence="7 11" id="KW-0418">Kinase</keyword>
<evidence type="ECO:0000256" key="5">
    <source>
        <dbReference type="ARBA" id="ARBA00022679"/>
    </source>
</evidence>
<evidence type="ECO:0000256" key="4">
    <source>
        <dbReference type="ARBA" id="ARBA00022605"/>
    </source>
</evidence>
<organism evidence="11 12">
    <name type="scientific">Alicyclobacillus macrosporangiidus</name>
    <dbReference type="NCBI Taxonomy" id="392015"/>
    <lineage>
        <taxon>Bacteria</taxon>
        <taxon>Bacillati</taxon>
        <taxon>Bacillota</taxon>
        <taxon>Bacilli</taxon>
        <taxon>Bacillales</taxon>
        <taxon>Alicyclobacillaceae</taxon>
        <taxon>Alicyclobacillus</taxon>
    </lineage>
</organism>
<dbReference type="EC" id="2.7.2.8" evidence="2"/>
<feature type="domain" description="Aspartate/glutamate/uridylate kinase" evidence="10">
    <location>
        <begin position="4"/>
        <end position="234"/>
    </location>
</feature>
<dbReference type="InterPro" id="IPR004662">
    <property type="entry name" value="AcgluKinase_fam"/>
</dbReference>
<dbReference type="GO" id="GO:0006526">
    <property type="term" value="P:L-arginine biosynthetic process"/>
    <property type="evidence" value="ECO:0007669"/>
    <property type="project" value="UniProtKB-KW"/>
</dbReference>
<dbReference type="AlphaFoldDB" id="A0A1I7KWM6"/>
<evidence type="ECO:0000256" key="7">
    <source>
        <dbReference type="ARBA" id="ARBA00022777"/>
    </source>
</evidence>
<evidence type="ECO:0000256" key="8">
    <source>
        <dbReference type="ARBA" id="ARBA00022840"/>
    </source>
</evidence>
<name>A0A1I7KWM6_9BACL</name>
<keyword evidence="3" id="KW-0055">Arginine biosynthesis</keyword>
<dbReference type="eggNOG" id="COG0548">
    <property type="taxonomic scope" value="Bacteria"/>
</dbReference>
<evidence type="ECO:0000256" key="2">
    <source>
        <dbReference type="ARBA" id="ARBA00013065"/>
    </source>
</evidence>
<dbReference type="RefSeq" id="WP_074955137.1">
    <property type="nucleotide sequence ID" value="NZ_FPBV01000020.1"/>
</dbReference>
<dbReference type="SUPFAM" id="SSF53633">
    <property type="entry name" value="Carbamate kinase-like"/>
    <property type="match status" value="1"/>
</dbReference>
<dbReference type="GO" id="GO:0005524">
    <property type="term" value="F:ATP binding"/>
    <property type="evidence" value="ECO:0007669"/>
    <property type="project" value="UniProtKB-KW"/>
</dbReference>
<dbReference type="Pfam" id="PF00696">
    <property type="entry name" value="AA_kinase"/>
    <property type="match status" value="1"/>
</dbReference>
<keyword evidence="8" id="KW-0067">ATP-binding</keyword>
<evidence type="ECO:0000256" key="9">
    <source>
        <dbReference type="ARBA" id="ARBA00048141"/>
    </source>
</evidence>
<protein>
    <recommendedName>
        <fullName evidence="2">acetylglutamate kinase</fullName>
        <ecNumber evidence="2">2.7.2.8</ecNumber>
    </recommendedName>
</protein>
<evidence type="ECO:0000313" key="12">
    <source>
        <dbReference type="Proteomes" id="UP000183508"/>
    </source>
</evidence>
<dbReference type="NCBIfam" id="TIGR00761">
    <property type="entry name" value="argB"/>
    <property type="match status" value="1"/>
</dbReference>
<evidence type="ECO:0000256" key="6">
    <source>
        <dbReference type="ARBA" id="ARBA00022741"/>
    </source>
</evidence>
<evidence type="ECO:0000256" key="1">
    <source>
        <dbReference type="ARBA" id="ARBA00004828"/>
    </source>
</evidence>
<comment type="catalytic activity">
    <reaction evidence="9">
        <text>N-acetyl-L-glutamate + ATP = N-acetyl-L-glutamyl 5-phosphate + ADP</text>
        <dbReference type="Rhea" id="RHEA:14629"/>
        <dbReference type="ChEBI" id="CHEBI:30616"/>
        <dbReference type="ChEBI" id="CHEBI:44337"/>
        <dbReference type="ChEBI" id="CHEBI:57936"/>
        <dbReference type="ChEBI" id="CHEBI:456216"/>
        <dbReference type="EC" id="2.7.2.8"/>
    </reaction>
</comment>
<gene>
    <name evidence="11" type="ORF">SAMN05421543_12045</name>
</gene>
<keyword evidence="4" id="KW-0028">Amino-acid biosynthesis</keyword>
<keyword evidence="6" id="KW-0547">Nucleotide-binding</keyword>
<evidence type="ECO:0000256" key="3">
    <source>
        <dbReference type="ARBA" id="ARBA00022571"/>
    </source>
</evidence>
<sequence>MRGVVVIKVGGSLRGAGGDALVAGLGELAAAGRPAVLVHGGGPRITEALKERGMDLPFVGGHRLTTPEAVEVVDEVLCRQVNPAWVNALRAAGLPAVGVTSADGVVRAEPMPGLQRTGQVTGIDHARLRGLMMQGSIPVVAPVGLDAAGGRYNVNADLVASAVGGALAAERVVFLTDVPGIYEDFSARRLLHETTAGRLLRLLEEGRFTAGMIPKVTAVLTALEGGVQAAFVIDGRDPLAVACALTAPVEGTAAPFAHGTMVKLEEAVG</sequence>
<comment type="pathway">
    <text evidence="1">Amino-acid biosynthesis; L-arginine biosynthesis; N(2)-acetyl-L-ornithine from L-glutamate: step 2/4.</text>
</comment>
<dbReference type="CDD" id="cd04238">
    <property type="entry name" value="AAK_NAGK-like"/>
    <property type="match status" value="1"/>
</dbReference>
<dbReference type="STRING" id="392015.SAMN05421543_12045"/>
<reference evidence="12" key="1">
    <citation type="submission" date="2016-10" db="EMBL/GenBank/DDBJ databases">
        <authorList>
            <person name="Varghese N."/>
        </authorList>
    </citation>
    <scope>NUCLEOTIDE SEQUENCE [LARGE SCALE GENOMIC DNA]</scope>
    <source>
        <strain evidence="12">DSM 17980</strain>
    </source>
</reference>
<accession>A0A1I7KWM6</accession>
<evidence type="ECO:0000259" key="10">
    <source>
        <dbReference type="Pfam" id="PF00696"/>
    </source>
</evidence>
<evidence type="ECO:0000313" key="11">
    <source>
        <dbReference type="EMBL" id="SFV01859.1"/>
    </source>
</evidence>
<dbReference type="InterPro" id="IPR001048">
    <property type="entry name" value="Asp/Glu/Uridylate_kinase"/>
</dbReference>
<keyword evidence="5" id="KW-0808">Transferase</keyword>
<dbReference type="Proteomes" id="UP000183508">
    <property type="component" value="Unassembled WGS sequence"/>
</dbReference>
<dbReference type="PANTHER" id="PTHR23342:SF0">
    <property type="entry name" value="N-ACETYLGLUTAMATE SYNTHASE, MITOCHONDRIAL"/>
    <property type="match status" value="1"/>
</dbReference>
<keyword evidence="12" id="KW-1185">Reference proteome</keyword>
<dbReference type="PRINTS" id="PR00474">
    <property type="entry name" value="GLU5KINASE"/>
</dbReference>